<reference evidence="1 2" key="1">
    <citation type="submission" date="2020-02" db="EMBL/GenBank/DDBJ databases">
        <authorList>
            <consortium name="PulseNet: The National Subtyping Network for Foodborne Disease Surveillance"/>
            <person name="Tarr C.L."/>
            <person name="Trees E."/>
            <person name="Katz L.S."/>
            <person name="Carleton-Romer H.A."/>
            <person name="Stroika S."/>
            <person name="Kucerova Z."/>
            <person name="Roache K.F."/>
            <person name="Sabol A.L."/>
            <person name="Besser J."/>
            <person name="Gerner-Smidt P."/>
        </authorList>
    </citation>
    <scope>NUCLEOTIDE SEQUENCE [LARGE SCALE GENOMIC DNA]</scope>
    <source>
        <strain evidence="1 2">PNUSAE002719</strain>
    </source>
</reference>
<accession>A0A828NR60</accession>
<evidence type="ECO:0000313" key="1">
    <source>
        <dbReference type="EMBL" id="EFM8154338.1"/>
    </source>
</evidence>
<protein>
    <submittedName>
        <fullName evidence="1">DUF1327 domain-containing protein</fullName>
    </submittedName>
</protein>
<organism evidence="1 2">
    <name type="scientific">Escherichia coli</name>
    <dbReference type="NCBI Taxonomy" id="562"/>
    <lineage>
        <taxon>Bacteria</taxon>
        <taxon>Pseudomonadati</taxon>
        <taxon>Pseudomonadota</taxon>
        <taxon>Gammaproteobacteria</taxon>
        <taxon>Enterobacterales</taxon>
        <taxon>Enterobacteriaceae</taxon>
        <taxon>Escherichia</taxon>
    </lineage>
</organism>
<comment type="caution">
    <text evidence="1">The sequence shown here is derived from an EMBL/GenBank/DDBJ whole genome shotgun (WGS) entry which is preliminary data.</text>
</comment>
<dbReference type="EMBL" id="AATLZG010000010">
    <property type="protein sequence ID" value="EFM8154338.1"/>
    <property type="molecule type" value="Genomic_DNA"/>
</dbReference>
<evidence type="ECO:0000313" key="2">
    <source>
        <dbReference type="Proteomes" id="UP000555763"/>
    </source>
</evidence>
<dbReference type="Pfam" id="PF07041">
    <property type="entry name" value="DUF1327"/>
    <property type="match status" value="1"/>
</dbReference>
<sequence length="328" mass="36740">MNKKYELVVKGINHYPDKITVTVALEIAGQPSLLSPYVAISLDRTEGATLEFYEAEAKKQAKQFFMDAALGLREGTARCGFQNISLWTMPEKIAPYPGREKVNEPVKNAPDDVLRAMVNVELPARVTPGVKVGADSRLVLTKRIGSAVSVHIDDEEVLSVMYREDYDPKTTFSDYEARAKEYALSVFAAVRGEDRCKNGHESDFTVPVSDKNQERECNRPSFVVSGDDRNITIREDGKVTPPSHKHSEELIEFAIDYLKNNKKQGLMKRIGRCMGYLQVAAEIEALASGADRDAEVRKALLRDFNTPPFKKEPDDWIPPGLTYLKGRI</sequence>
<proteinExistence type="predicted"/>
<gene>
    <name evidence="1" type="ORF">A5U30_001944</name>
</gene>
<dbReference type="AlphaFoldDB" id="A0A828NR60"/>
<dbReference type="InterPro" id="IPR009759">
    <property type="entry name" value="Phage_ES18_Gp24"/>
</dbReference>
<name>A0A828NR60_ECOLX</name>
<dbReference type="Proteomes" id="UP000555763">
    <property type="component" value="Unassembled WGS sequence"/>
</dbReference>